<dbReference type="InterPro" id="IPR029016">
    <property type="entry name" value="GAF-like_dom_sf"/>
</dbReference>
<dbReference type="PROSITE" id="PS01320">
    <property type="entry name" value="UPF0067"/>
    <property type="match status" value="1"/>
</dbReference>
<organism evidence="3 4">
    <name type="scientific">Clostridium malenominatum</name>
    <dbReference type="NCBI Taxonomy" id="1539"/>
    <lineage>
        <taxon>Bacteria</taxon>
        <taxon>Bacillati</taxon>
        <taxon>Bacillota</taxon>
        <taxon>Clostridia</taxon>
        <taxon>Eubacteriales</taxon>
        <taxon>Clostridiaceae</taxon>
        <taxon>Clostridium</taxon>
    </lineage>
</organism>
<name>A0ABP3TZV9_9CLOT</name>
<accession>A0ABP3TZV9</accession>
<evidence type="ECO:0000313" key="3">
    <source>
        <dbReference type="EMBL" id="GAA0719239.1"/>
    </source>
</evidence>
<keyword evidence="4" id="KW-1185">Reference proteome</keyword>
<dbReference type="InterPro" id="IPR051330">
    <property type="entry name" value="Phosphatase_reg/MetRdx"/>
</dbReference>
<evidence type="ECO:0000256" key="1">
    <source>
        <dbReference type="ARBA" id="ARBA00038454"/>
    </source>
</evidence>
<dbReference type="Gene3D" id="3.30.450.40">
    <property type="match status" value="1"/>
</dbReference>
<comment type="similarity">
    <text evidence="1">Belongs to the free Met sulfoxide reductase family.</text>
</comment>
<sequence>MFDIKIFDGLSKEEKYENMVTMLDALIKDEEDAVTNLANASALINALMDRINWVGFYIMKKGELVLGPFQGMPACTRIKIGKGVCGTSVSSKSIMRIEDVHSFEGHIACDAASNSEIVLPIIKNDKVYGVLDIDSPEVGRFTEVEEKYLVQYMEILNKYINWEDISL</sequence>
<dbReference type="Proteomes" id="UP001500339">
    <property type="component" value="Unassembled WGS sequence"/>
</dbReference>
<evidence type="ECO:0000259" key="2">
    <source>
        <dbReference type="Pfam" id="PF13185"/>
    </source>
</evidence>
<proteinExistence type="inferred from homology"/>
<dbReference type="PANTHER" id="PTHR21021:SF15">
    <property type="entry name" value="FREE METHIONINE-R-SULFOXIDE REDUCTASE"/>
    <property type="match status" value="1"/>
</dbReference>
<dbReference type="SUPFAM" id="SSF55781">
    <property type="entry name" value="GAF domain-like"/>
    <property type="match status" value="1"/>
</dbReference>
<evidence type="ECO:0000313" key="4">
    <source>
        <dbReference type="Proteomes" id="UP001500339"/>
    </source>
</evidence>
<comment type="caution">
    <text evidence="3">The sequence shown here is derived from an EMBL/GenBank/DDBJ whole genome shotgun (WGS) entry which is preliminary data.</text>
</comment>
<dbReference type="InterPro" id="IPR003018">
    <property type="entry name" value="GAF"/>
</dbReference>
<reference evidence="4" key="1">
    <citation type="journal article" date="2019" name="Int. J. Syst. Evol. Microbiol.">
        <title>The Global Catalogue of Microorganisms (GCM) 10K type strain sequencing project: providing services to taxonomists for standard genome sequencing and annotation.</title>
        <authorList>
            <consortium name="The Broad Institute Genomics Platform"/>
            <consortium name="The Broad Institute Genome Sequencing Center for Infectious Disease"/>
            <person name="Wu L."/>
            <person name="Ma J."/>
        </authorList>
    </citation>
    <scope>NUCLEOTIDE SEQUENCE [LARGE SCALE GENOMIC DNA]</scope>
    <source>
        <strain evidence="4">JCM 1405</strain>
    </source>
</reference>
<dbReference type="RefSeq" id="WP_343766699.1">
    <property type="nucleotide sequence ID" value="NZ_BAAACF010000001.1"/>
</dbReference>
<feature type="domain" description="GAF" evidence="2">
    <location>
        <begin position="54"/>
        <end position="151"/>
    </location>
</feature>
<dbReference type="EMBL" id="BAAACF010000001">
    <property type="protein sequence ID" value="GAA0719239.1"/>
    <property type="molecule type" value="Genomic_DNA"/>
</dbReference>
<protein>
    <submittedName>
        <fullName evidence="3">GAF domain-containing protein</fullName>
    </submittedName>
</protein>
<dbReference type="PANTHER" id="PTHR21021">
    <property type="entry name" value="GAF/PUTATIVE CYTOSKELETAL PROTEIN"/>
    <property type="match status" value="1"/>
</dbReference>
<gene>
    <name evidence="3" type="ORF">GCM10008905_06980</name>
</gene>
<dbReference type="Pfam" id="PF13185">
    <property type="entry name" value="GAF_2"/>
    <property type="match status" value="1"/>
</dbReference>
<dbReference type="InterPro" id="IPR000614">
    <property type="entry name" value="FRMsr_CS"/>
</dbReference>